<feature type="transmembrane region" description="Helical" evidence="1">
    <location>
        <begin position="21"/>
        <end position="42"/>
    </location>
</feature>
<reference evidence="2 3" key="1">
    <citation type="submission" date="2016-10" db="EMBL/GenBank/DDBJ databases">
        <authorList>
            <person name="de Groot N.N."/>
        </authorList>
    </citation>
    <scope>NUCLEOTIDE SEQUENCE [LARGE SCALE GENOMIC DNA]</scope>
    <source>
        <strain evidence="2 3">CGMCC 4.6533</strain>
    </source>
</reference>
<dbReference type="EMBL" id="FNDJ01000003">
    <property type="protein sequence ID" value="SDH81581.1"/>
    <property type="molecule type" value="Genomic_DNA"/>
</dbReference>
<keyword evidence="1" id="KW-0812">Transmembrane</keyword>
<accession>A0A1G8FHE3</accession>
<keyword evidence="1" id="KW-1133">Transmembrane helix</keyword>
<sequence>MRSHFNVGTTLDESVFMVMGGAAYLGWALTLGLGILVAGPWASAG</sequence>
<proteinExistence type="predicted"/>
<dbReference type="Proteomes" id="UP000199202">
    <property type="component" value="Unassembled WGS sequence"/>
</dbReference>
<evidence type="ECO:0000256" key="1">
    <source>
        <dbReference type="SAM" id="Phobius"/>
    </source>
</evidence>
<keyword evidence="1" id="KW-0472">Membrane</keyword>
<dbReference type="AlphaFoldDB" id="A0A1G8FHE3"/>
<protein>
    <submittedName>
        <fullName evidence="2">Uncharacterized protein</fullName>
    </submittedName>
</protein>
<evidence type="ECO:0000313" key="3">
    <source>
        <dbReference type="Proteomes" id="UP000199202"/>
    </source>
</evidence>
<organism evidence="2 3">
    <name type="scientific">Nonomuraea jiangxiensis</name>
    <dbReference type="NCBI Taxonomy" id="633440"/>
    <lineage>
        <taxon>Bacteria</taxon>
        <taxon>Bacillati</taxon>
        <taxon>Actinomycetota</taxon>
        <taxon>Actinomycetes</taxon>
        <taxon>Streptosporangiales</taxon>
        <taxon>Streptosporangiaceae</taxon>
        <taxon>Nonomuraea</taxon>
    </lineage>
</organism>
<gene>
    <name evidence="2" type="ORF">SAMN05421869_103320</name>
</gene>
<keyword evidence="3" id="KW-1185">Reference proteome</keyword>
<evidence type="ECO:0000313" key="2">
    <source>
        <dbReference type="EMBL" id="SDH81581.1"/>
    </source>
</evidence>
<name>A0A1G8FHE3_9ACTN</name>